<proteinExistence type="predicted"/>
<dbReference type="NCBIfam" id="NF038172">
    <property type="entry name" value="Lys_ox_CTQ_LodA"/>
    <property type="match status" value="1"/>
</dbReference>
<feature type="domain" description="L-Lysine epsilon oxidase N-terminal" evidence="1">
    <location>
        <begin position="8"/>
        <end position="255"/>
    </location>
</feature>
<dbReference type="EMBL" id="CP035631">
    <property type="protein sequence ID" value="WFF41277.1"/>
    <property type="molecule type" value="Genomic_DNA"/>
</dbReference>
<sequence length="666" mass="73472">MAGHYEIHPRIGVARLGNSPDEFYLAPERIGGLPIHCDASGNTIDSDGKPSPVRQFKDSIGRIKRQAAKFQVFARDAEGSRAVSLDDDDIEKIVWTVHIANKKPVWYTFSELQGNLEFGAANSYANQHVPVNNPDVIGDKARQRLIIDPGPRHIEHPGDRVAFSRYNIPDDYPCGSFPPLNAGGEQIDSLGELRLDDAGNLIALSGFGQVTGTGDITSFRGAAGYWDDIADGYVLATVHLTSGETVEAEAGWLLIGSPKYAPELVNITTLHDTAYDVAIRHMNADPAIYRENCDSAGAFPSHAGYTPLAGYDPEYEVDYETQVKPIIERMQGYRWVADIPYLNDFANPGFDLRDASSGNAEHRWRYFGYFRVPVLPLDYAEWIDKVPNGPNQLFSNDGIPLMPLNSGDNSVTNQGPIYKFETLSPTQYFFLHQWAAGKFRTGAAKPRDLAERLDEAHTGNCVGAPFSPGIETTWIVRNAPIYRAPLQLKLAHHQNGDAHLQAYYREHGLSPTADEAEGQGCEPGDLTKRMAIPWQADFHECTVQTPNITNPSINQFADGTGIQVPPTFYVYWWPPQSPMHVVTGDIEPDAQVLDAVVSRIDDQTVIAAGQRVPYQRGIDSTAAIIANWSRLGFIVNQGPEGFPYFVERERNHAALAQGVIQRASAT</sequence>
<dbReference type="Pfam" id="PF17990">
    <property type="entry name" value="LodA_N"/>
    <property type="match status" value="1"/>
</dbReference>
<organism evidence="3 4">
    <name type="scientific">Salinicola endophyticus</name>
    <dbReference type="NCBI Taxonomy" id="1949083"/>
    <lineage>
        <taxon>Bacteria</taxon>
        <taxon>Pseudomonadati</taxon>
        <taxon>Pseudomonadota</taxon>
        <taxon>Gammaproteobacteria</taxon>
        <taxon>Oceanospirillales</taxon>
        <taxon>Halomonadaceae</taxon>
        <taxon>Salinicola</taxon>
    </lineage>
</organism>
<accession>A0ABY8FFD7</accession>
<dbReference type="CDD" id="cd14732">
    <property type="entry name" value="LodA"/>
    <property type="match status" value="1"/>
</dbReference>
<evidence type="ECO:0000313" key="4">
    <source>
        <dbReference type="Proteomes" id="UP001321526"/>
    </source>
</evidence>
<name>A0ABY8FFD7_9GAMM</name>
<dbReference type="InterPro" id="IPR033797">
    <property type="entry name" value="LodA"/>
</dbReference>
<protein>
    <recommendedName>
        <fullName evidence="5">L-lysine 6-oxidase</fullName>
    </recommendedName>
</protein>
<dbReference type="InterPro" id="IPR041173">
    <property type="entry name" value="LodA_C"/>
</dbReference>
<evidence type="ECO:0000259" key="1">
    <source>
        <dbReference type="Pfam" id="PF17990"/>
    </source>
</evidence>
<evidence type="ECO:0008006" key="5">
    <source>
        <dbReference type="Google" id="ProtNLM"/>
    </source>
</evidence>
<keyword evidence="4" id="KW-1185">Reference proteome</keyword>
<gene>
    <name evidence="3" type="ORF">EVC62_07040</name>
</gene>
<feature type="domain" description="L-lysine epsilon oxidase C-terminal" evidence="2">
    <location>
        <begin position="403"/>
        <end position="555"/>
    </location>
</feature>
<dbReference type="RefSeq" id="WP_110689721.1">
    <property type="nucleotide sequence ID" value="NZ_CP035631.1"/>
</dbReference>
<reference evidence="3 4" key="1">
    <citation type="submission" date="2019-01" db="EMBL/GenBank/DDBJ databases">
        <title>Genome sequence of Salinicola endophyticus REST5.</title>
        <authorList>
            <person name="Nascimento F.X."/>
        </authorList>
    </citation>
    <scope>NUCLEOTIDE SEQUENCE [LARGE SCALE GENOMIC DNA]</scope>
    <source>
        <strain evidence="3 4">REST5</strain>
    </source>
</reference>
<evidence type="ECO:0000259" key="2">
    <source>
        <dbReference type="Pfam" id="PF18417"/>
    </source>
</evidence>
<evidence type="ECO:0000313" key="3">
    <source>
        <dbReference type="EMBL" id="WFF41277.1"/>
    </source>
</evidence>
<dbReference type="Proteomes" id="UP001321526">
    <property type="component" value="Chromosome"/>
</dbReference>
<dbReference type="InterPro" id="IPR041168">
    <property type="entry name" value="LodA_N"/>
</dbReference>
<dbReference type="Pfam" id="PF18417">
    <property type="entry name" value="LodA_C"/>
    <property type="match status" value="1"/>
</dbReference>